<dbReference type="Pfam" id="PF00196">
    <property type="entry name" value="GerE"/>
    <property type="match status" value="1"/>
</dbReference>
<evidence type="ECO:0000313" key="14">
    <source>
        <dbReference type="Proteomes" id="UP000000607"/>
    </source>
</evidence>
<dbReference type="PROSITE" id="PS50043">
    <property type="entry name" value="HTH_LUXR_2"/>
    <property type="match status" value="1"/>
</dbReference>
<dbReference type="CDD" id="cd06170">
    <property type="entry name" value="LuxR_C_like"/>
    <property type="match status" value="1"/>
</dbReference>
<name>Q65Q68_MANSM</name>
<dbReference type="STRING" id="221988.MS2285"/>
<keyword evidence="14" id="KW-1185">Reference proteome</keyword>
<evidence type="ECO:0000259" key="12">
    <source>
        <dbReference type="PROSITE" id="PS50110"/>
    </source>
</evidence>
<dbReference type="GO" id="GO:0006355">
    <property type="term" value="P:regulation of DNA-templated transcription"/>
    <property type="evidence" value="ECO:0007669"/>
    <property type="project" value="InterPro"/>
</dbReference>
<accession>Q65Q68</accession>
<dbReference type="GO" id="GO:0000160">
    <property type="term" value="P:phosphorelay signal transduction system"/>
    <property type="evidence" value="ECO:0007669"/>
    <property type="project" value="UniProtKB-KW"/>
</dbReference>
<dbReference type="KEGG" id="msu:MS2285"/>
<keyword evidence="4" id="KW-0805">Transcription regulation</keyword>
<dbReference type="SMART" id="SM00421">
    <property type="entry name" value="HTH_LUXR"/>
    <property type="match status" value="1"/>
</dbReference>
<dbReference type="CDD" id="cd17535">
    <property type="entry name" value="REC_NarL-like"/>
    <property type="match status" value="1"/>
</dbReference>
<dbReference type="SMART" id="SM00448">
    <property type="entry name" value="REC"/>
    <property type="match status" value="1"/>
</dbReference>
<dbReference type="PRINTS" id="PR00038">
    <property type="entry name" value="HTHLUXR"/>
</dbReference>
<reference evidence="13 14" key="1">
    <citation type="journal article" date="2004" name="Nat. Biotechnol.">
        <title>The genome sequence of the capnophilic rumen bacterium Mannheimia succiniciproducens.</title>
        <authorList>
            <person name="Hong S.H."/>
            <person name="Kim J.S."/>
            <person name="Lee S.Y."/>
            <person name="In Y.H."/>
            <person name="Choi S.S."/>
            <person name="Rih J.-K."/>
            <person name="Kim C.H."/>
            <person name="Jeong H."/>
            <person name="Hur C.G."/>
            <person name="Kim J.J."/>
        </authorList>
    </citation>
    <scope>NUCLEOTIDE SEQUENCE [LARGE SCALE GENOMIC DNA]</scope>
    <source>
        <strain evidence="14">KCTC 0769BP / MBEL55E</strain>
    </source>
</reference>
<evidence type="ECO:0000256" key="3">
    <source>
        <dbReference type="ARBA" id="ARBA00022553"/>
    </source>
</evidence>
<organism evidence="13 14">
    <name type="scientific">Mannheimia succiniciproducens (strain KCTC 0769BP / MBEL55E)</name>
    <dbReference type="NCBI Taxonomy" id="221988"/>
    <lineage>
        <taxon>Bacteria</taxon>
        <taxon>Pseudomonadati</taxon>
        <taxon>Pseudomonadota</taxon>
        <taxon>Gammaproteobacteria</taxon>
        <taxon>Pasteurellales</taxon>
        <taxon>Pasteurellaceae</taxon>
        <taxon>Basfia</taxon>
    </lineage>
</organism>
<evidence type="ECO:0000313" key="13">
    <source>
        <dbReference type="EMBL" id="AAU38892.1"/>
    </source>
</evidence>
<keyword evidence="3 10" id="KW-0597">Phosphoprotein</keyword>
<dbReference type="Gene3D" id="3.40.50.2300">
    <property type="match status" value="1"/>
</dbReference>
<dbReference type="InterPro" id="IPR039420">
    <property type="entry name" value="WalR-like"/>
</dbReference>
<proteinExistence type="predicted"/>
<dbReference type="InterPro" id="IPR058245">
    <property type="entry name" value="NreC/VraR/RcsB-like_REC"/>
</dbReference>
<feature type="domain" description="HTH luxR-type" evidence="11">
    <location>
        <begin position="160"/>
        <end position="225"/>
    </location>
</feature>
<keyword evidence="2" id="KW-0963">Cytoplasm</keyword>
<evidence type="ECO:0000256" key="9">
    <source>
        <dbReference type="ARBA" id="ARBA00040539"/>
    </source>
</evidence>
<sequence>MRKFYRTFFQNATIRRSKAYPGEITMIKVALIDDHVIVRSGFAQLLSLEEDIEVVGEFGSAKETRQNLPRIKADVCIIDISMPDESGLDLLKSIPSGIHCIMLSVNDSEMIVKKALELGAKGYLSKRCSPEELVQAVRTVYTGGVYLMPELTVKLVTNKNNNPIQQLTKRELEICELLIRGLGAKEIGEQLGLSFKTVHAHRANAMSKLDVKNNVELANLFHQYS</sequence>
<evidence type="ECO:0000256" key="1">
    <source>
        <dbReference type="ARBA" id="ARBA00004496"/>
    </source>
</evidence>
<evidence type="ECO:0000256" key="10">
    <source>
        <dbReference type="PROSITE-ProRule" id="PRU00169"/>
    </source>
</evidence>
<dbReference type="GO" id="GO:0005737">
    <property type="term" value="C:cytoplasm"/>
    <property type="evidence" value="ECO:0007669"/>
    <property type="project" value="UniProtKB-SubCell"/>
</dbReference>
<evidence type="ECO:0000256" key="7">
    <source>
        <dbReference type="ARBA" id="ARBA00023163"/>
    </source>
</evidence>
<dbReference type="SUPFAM" id="SSF52172">
    <property type="entry name" value="CheY-like"/>
    <property type="match status" value="1"/>
</dbReference>
<evidence type="ECO:0000256" key="8">
    <source>
        <dbReference type="ARBA" id="ARBA00037416"/>
    </source>
</evidence>
<dbReference type="InterPro" id="IPR001789">
    <property type="entry name" value="Sig_transdc_resp-reg_receiver"/>
</dbReference>
<dbReference type="PROSITE" id="PS00622">
    <property type="entry name" value="HTH_LUXR_1"/>
    <property type="match status" value="1"/>
</dbReference>
<evidence type="ECO:0000259" key="11">
    <source>
        <dbReference type="PROSITE" id="PS50043"/>
    </source>
</evidence>
<keyword evidence="6" id="KW-0010">Activator</keyword>
<dbReference type="PANTHER" id="PTHR43214">
    <property type="entry name" value="TWO-COMPONENT RESPONSE REGULATOR"/>
    <property type="match status" value="1"/>
</dbReference>
<evidence type="ECO:0000256" key="2">
    <source>
        <dbReference type="ARBA" id="ARBA00022490"/>
    </source>
</evidence>
<dbReference type="AlphaFoldDB" id="Q65Q68"/>
<dbReference type="PANTHER" id="PTHR43214:SF22">
    <property type="entry name" value="TRANSCRIPTIONAL REGULATORY PROTEIN UHPA"/>
    <property type="match status" value="1"/>
</dbReference>
<comment type="function">
    <text evidence="8">Part of the UhpABC signaling cascade that controls the expression of the hexose phosphate transporter UhpT. Activates the transcription of the uhpT gene. Acts by binding specifically to the uhpT promoter region.</text>
</comment>
<evidence type="ECO:0000256" key="4">
    <source>
        <dbReference type="ARBA" id="ARBA00023015"/>
    </source>
</evidence>
<comment type="subcellular location">
    <subcellularLocation>
        <location evidence="1">Cytoplasm</location>
    </subcellularLocation>
</comment>
<dbReference type="Proteomes" id="UP000000607">
    <property type="component" value="Chromosome"/>
</dbReference>
<keyword evidence="5" id="KW-0238">DNA-binding</keyword>
<dbReference type="eggNOG" id="COG2197">
    <property type="taxonomic scope" value="Bacteria"/>
</dbReference>
<dbReference type="InterPro" id="IPR016032">
    <property type="entry name" value="Sig_transdc_resp-reg_C-effctor"/>
</dbReference>
<protein>
    <recommendedName>
        <fullName evidence="9">Transcriptional regulatory protein UhpA</fullName>
    </recommendedName>
</protein>
<dbReference type="InterPro" id="IPR011006">
    <property type="entry name" value="CheY-like_superfamily"/>
</dbReference>
<dbReference type="SUPFAM" id="SSF46894">
    <property type="entry name" value="C-terminal effector domain of the bipartite response regulators"/>
    <property type="match status" value="1"/>
</dbReference>
<dbReference type="GO" id="GO:0003677">
    <property type="term" value="F:DNA binding"/>
    <property type="evidence" value="ECO:0007669"/>
    <property type="project" value="UniProtKB-KW"/>
</dbReference>
<feature type="domain" description="Response regulatory" evidence="12">
    <location>
        <begin position="28"/>
        <end position="141"/>
    </location>
</feature>
<dbReference type="PROSITE" id="PS50110">
    <property type="entry name" value="RESPONSE_REGULATORY"/>
    <property type="match status" value="1"/>
</dbReference>
<evidence type="ECO:0000256" key="5">
    <source>
        <dbReference type="ARBA" id="ARBA00023125"/>
    </source>
</evidence>
<keyword evidence="7" id="KW-0804">Transcription</keyword>
<evidence type="ECO:0000256" key="6">
    <source>
        <dbReference type="ARBA" id="ARBA00023159"/>
    </source>
</evidence>
<dbReference type="EMBL" id="AE016827">
    <property type="protein sequence ID" value="AAU38892.1"/>
    <property type="molecule type" value="Genomic_DNA"/>
</dbReference>
<gene>
    <name evidence="13" type="primary">citB</name>
    <name evidence="13" type="ordered locus">MS2285</name>
</gene>
<dbReference type="InterPro" id="IPR000792">
    <property type="entry name" value="Tscrpt_reg_LuxR_C"/>
</dbReference>
<feature type="modified residue" description="4-aspartylphosphate" evidence="10">
    <location>
        <position position="79"/>
    </location>
</feature>
<dbReference type="Pfam" id="PF00072">
    <property type="entry name" value="Response_reg"/>
    <property type="match status" value="1"/>
</dbReference>
<dbReference type="HOGENOM" id="CLU_000445_90_1_6"/>